<dbReference type="GeneID" id="82201856"/>
<evidence type="ECO:0000259" key="1">
    <source>
        <dbReference type="Pfam" id="PF04326"/>
    </source>
</evidence>
<organism evidence="2 3">
    <name type="scientific">Ileibacterium valens</name>
    <dbReference type="NCBI Taxonomy" id="1862668"/>
    <lineage>
        <taxon>Bacteria</taxon>
        <taxon>Bacillati</taxon>
        <taxon>Bacillota</taxon>
        <taxon>Erysipelotrichia</taxon>
        <taxon>Erysipelotrichales</taxon>
        <taxon>Erysipelotrichaceae</taxon>
        <taxon>Ileibacterium</taxon>
    </lineage>
</organism>
<keyword evidence="3" id="KW-1185">Reference proteome</keyword>
<reference evidence="2 3" key="1">
    <citation type="submission" date="2016-11" db="EMBL/GenBank/DDBJ databases">
        <title>Description of two novel members of the family Erysipelotrichaceae: Ileibacterium lipovorans gen. nov., sp. nov. and Dubosiella newyorkensis, gen. nov., sp. nov.</title>
        <authorList>
            <person name="Cox L.M."/>
            <person name="Sohn J."/>
            <person name="Tyrrell K.L."/>
            <person name="Citron D.M."/>
            <person name="Lawson P.A."/>
            <person name="Patel N.B."/>
            <person name="Iizumi T."/>
            <person name="Perez-Perez G.I."/>
            <person name="Goldstein E.J."/>
            <person name="Blaser M.J."/>
        </authorList>
    </citation>
    <scope>NUCLEOTIDE SEQUENCE [LARGE SCALE GENOMIC DNA]</scope>
    <source>
        <strain evidence="2 3">NYU-BL-A3</strain>
    </source>
</reference>
<dbReference type="EMBL" id="MPJW01000042">
    <property type="protein sequence ID" value="OLU42700.1"/>
    <property type="molecule type" value="Genomic_DNA"/>
</dbReference>
<proteinExistence type="predicted"/>
<accession>A0A1U7NIU6</accession>
<evidence type="ECO:0000313" key="3">
    <source>
        <dbReference type="Proteomes" id="UP000186341"/>
    </source>
</evidence>
<sequence length="485" mass="54988">MRVLVENIQKQKTELRNVEIKEAGGGCPKIYDTLSSFSNQDEGGVILFGLSEKEGHKITGVYDPADLQVQVNNRSLEMEPVVHPLLNVFSIDGKQLVTAEINGLPYADRPVFHKAKGIQKGSYIRIGDSDEHMTSYEIYKYQAYRLGLREDQRTVESDWIMLDTVRMQTFINTVKASGRFEGMSDDQVLTLQKVIKNGKPTLAGFMVFSKFPQSEFPGLAITAAVVPGESTGETDSNDARFLDNRRIEGSIPEMLEESINFLERNMKIRTIIDKNGKRTDRYEYPLVAIREAILNALIHRDYSRHTNGTPIDIKMFTDRIEIISSGGIYGGFPVSQLGRDNPESRNSALVRILEILKISENRYSGIPTMEKEMKKYGLRAPEYIDNGRQFKIIFRNSLQQKDSSTDGVFQNLSEREIEVLKSCIVPLSRKEIAQILCLNYVYTSNNVIKPMIKKGLLVEAERQGRTTRLEIEPSLRKQLGISDNE</sequence>
<gene>
    <name evidence="2" type="ORF">BO222_01170</name>
</gene>
<dbReference type="OrthoDB" id="9807907at2"/>
<dbReference type="PANTHER" id="PTHR30595:SF6">
    <property type="entry name" value="SCHLAFEN ALBA-2 DOMAIN-CONTAINING PROTEIN"/>
    <property type="match status" value="1"/>
</dbReference>
<dbReference type="PANTHER" id="PTHR30595">
    <property type="entry name" value="GLPR-RELATED TRANSCRIPTIONAL REPRESSOR"/>
    <property type="match status" value="1"/>
</dbReference>
<dbReference type="Pfam" id="PF13749">
    <property type="entry name" value="HATPase_c_4"/>
    <property type="match status" value="1"/>
</dbReference>
<dbReference type="InterPro" id="IPR007421">
    <property type="entry name" value="Schlafen_AlbA_2_dom"/>
</dbReference>
<evidence type="ECO:0000313" key="2">
    <source>
        <dbReference type="EMBL" id="OLU42700.1"/>
    </source>
</evidence>
<dbReference type="Pfam" id="PF04326">
    <property type="entry name" value="SLFN_AlbA_2"/>
    <property type="match status" value="1"/>
</dbReference>
<comment type="caution">
    <text evidence="2">The sequence shown here is derived from an EMBL/GenBank/DDBJ whole genome shotgun (WGS) entry which is preliminary data.</text>
</comment>
<dbReference type="Gene3D" id="3.30.950.30">
    <property type="entry name" value="Schlafen, AAA domain"/>
    <property type="match status" value="1"/>
</dbReference>
<feature type="domain" description="Schlafen AlbA-2" evidence="1">
    <location>
        <begin position="16"/>
        <end position="134"/>
    </location>
</feature>
<name>A0A1U7NIU6_9FIRM</name>
<dbReference type="Proteomes" id="UP000186341">
    <property type="component" value="Unassembled WGS sequence"/>
</dbReference>
<dbReference type="AlphaFoldDB" id="A0A1U7NIU6"/>
<dbReference type="InterPro" id="IPR038475">
    <property type="entry name" value="RecG_C_sf"/>
</dbReference>
<dbReference type="Gene3D" id="3.30.565.60">
    <property type="match status" value="1"/>
</dbReference>
<dbReference type="RefSeq" id="WP_075817643.1">
    <property type="nucleotide sequence ID" value="NZ_CAPNHH010000134.1"/>
</dbReference>
<dbReference type="InterPro" id="IPR038461">
    <property type="entry name" value="Schlafen_AlbA_2_dom_sf"/>
</dbReference>
<protein>
    <recommendedName>
        <fullName evidence="1">Schlafen AlbA-2 domain-containing protein</fullName>
    </recommendedName>
</protein>